<dbReference type="STRING" id="1492738.FEM21_27120"/>
<organism evidence="7 8">
    <name type="scientific">Flavobacterium seoulense</name>
    <dbReference type="NCBI Taxonomy" id="1492738"/>
    <lineage>
        <taxon>Bacteria</taxon>
        <taxon>Pseudomonadati</taxon>
        <taxon>Bacteroidota</taxon>
        <taxon>Flavobacteriia</taxon>
        <taxon>Flavobacteriales</taxon>
        <taxon>Flavobacteriaceae</taxon>
        <taxon>Flavobacterium</taxon>
    </lineage>
</organism>
<dbReference type="AlphaFoldDB" id="A0A066WJH3"/>
<dbReference type="RefSeq" id="WP_035661296.1">
    <property type="nucleotide sequence ID" value="NZ_JNCA01000027.1"/>
</dbReference>
<evidence type="ECO:0000256" key="1">
    <source>
        <dbReference type="ARBA" id="ARBA00022679"/>
    </source>
</evidence>
<dbReference type="CDD" id="cd03487">
    <property type="entry name" value="RT_Bac_retron_II"/>
    <property type="match status" value="1"/>
</dbReference>
<gene>
    <name evidence="7" type="ORF">FEM21_27120</name>
</gene>
<evidence type="ECO:0000256" key="5">
    <source>
        <dbReference type="ARBA" id="ARBA00022918"/>
    </source>
</evidence>
<protein>
    <submittedName>
        <fullName evidence="7">RNA-directed DNA polymerase from retron</fullName>
    </submittedName>
</protein>
<keyword evidence="5 7" id="KW-0695">RNA-directed DNA polymerase</keyword>
<evidence type="ECO:0000313" key="7">
    <source>
        <dbReference type="EMBL" id="KDN54167.1"/>
    </source>
</evidence>
<keyword evidence="4" id="KW-0460">Magnesium</keyword>
<dbReference type="eggNOG" id="COG3344">
    <property type="taxonomic scope" value="Bacteria"/>
</dbReference>
<evidence type="ECO:0000256" key="3">
    <source>
        <dbReference type="ARBA" id="ARBA00022723"/>
    </source>
</evidence>
<keyword evidence="3" id="KW-0479">Metal-binding</keyword>
<accession>A0A066WJH3</accession>
<keyword evidence="1" id="KW-0808">Transferase</keyword>
<reference evidence="7 8" key="1">
    <citation type="submission" date="2014-05" db="EMBL/GenBank/DDBJ databases">
        <title>Genome Sequence of Flavobacterium sp. EM1321.</title>
        <authorList>
            <person name="Shin S.-K."/>
            <person name="Yi H."/>
        </authorList>
    </citation>
    <scope>NUCLEOTIDE SEQUENCE [LARGE SCALE GENOMIC DNA]</scope>
    <source>
        <strain evidence="7 8">EM1321</strain>
    </source>
</reference>
<evidence type="ECO:0000256" key="2">
    <source>
        <dbReference type="ARBA" id="ARBA00022695"/>
    </source>
</evidence>
<dbReference type="GO" id="GO:0003964">
    <property type="term" value="F:RNA-directed DNA polymerase activity"/>
    <property type="evidence" value="ECO:0007669"/>
    <property type="project" value="UniProtKB-KW"/>
</dbReference>
<dbReference type="EMBL" id="JNCA01000027">
    <property type="protein sequence ID" value="KDN54167.1"/>
    <property type="molecule type" value="Genomic_DNA"/>
</dbReference>
<keyword evidence="2" id="KW-0548">Nucleotidyltransferase</keyword>
<dbReference type="Proteomes" id="UP000027064">
    <property type="component" value="Unassembled WGS sequence"/>
</dbReference>
<dbReference type="OrthoDB" id="9780724at2"/>
<dbReference type="GO" id="GO:0003723">
    <property type="term" value="F:RNA binding"/>
    <property type="evidence" value="ECO:0007669"/>
    <property type="project" value="InterPro"/>
</dbReference>
<evidence type="ECO:0000256" key="4">
    <source>
        <dbReference type="ARBA" id="ARBA00022842"/>
    </source>
</evidence>
<feature type="domain" description="Reverse transcriptase" evidence="6">
    <location>
        <begin position="49"/>
        <end position="225"/>
    </location>
</feature>
<dbReference type="GO" id="GO:0046872">
    <property type="term" value="F:metal ion binding"/>
    <property type="evidence" value="ECO:0007669"/>
    <property type="project" value="UniProtKB-KW"/>
</dbReference>
<name>A0A066WJH3_9FLAO</name>
<dbReference type="InterPro" id="IPR000477">
    <property type="entry name" value="RT_dom"/>
</dbReference>
<comment type="caution">
    <text evidence="7">The sequence shown here is derived from an EMBL/GenBank/DDBJ whole genome shotgun (WGS) entry which is preliminary data.</text>
</comment>
<dbReference type="InterPro" id="IPR000123">
    <property type="entry name" value="Reverse_transcriptase_msDNA"/>
</dbReference>
<dbReference type="PATRIC" id="fig|1492738.3.peg.2698"/>
<dbReference type="PRINTS" id="PR00866">
    <property type="entry name" value="RNADNAPOLMS"/>
</dbReference>
<evidence type="ECO:0000313" key="8">
    <source>
        <dbReference type="Proteomes" id="UP000027064"/>
    </source>
</evidence>
<sequence length="280" mass="32227">MSIKTVKHLAFILKLNAKELLHLSNTADNYYYTKSEPKLDKQNNPKFKKGKQLFRTLNPSINELKIIQSRIQKNILTKIKLPEYAFGAVKGKDNVKNALIHRGKKYNFTTDLSNYFPSIFNKQVYEMFVHNNFSPTVSRILTKLTTYQGRLPQGAPTSPTISNLVFVKTGLKLQTLAENNNLTFSSFIDDLTFSSKIDFKNLIPEIIEIIINDNFIISHQKTFYKTYRPTITGVVVTNNYLFLTEKFKEKLMNLDGKTPEQISGLKNYARKVKNANLKTK</sequence>
<evidence type="ECO:0000259" key="6">
    <source>
        <dbReference type="Pfam" id="PF00078"/>
    </source>
</evidence>
<proteinExistence type="predicted"/>
<keyword evidence="8" id="KW-1185">Reference proteome</keyword>
<dbReference type="Pfam" id="PF00078">
    <property type="entry name" value="RVT_1"/>
    <property type="match status" value="1"/>
</dbReference>